<sequence>MSSPVLVLWDIDRTLLYVGNTDRLIYRELAHDLLGHPAQHLPAKGTGRTVPLAVRELLQRNGAPDADLDALVKQALEELPDRLDEYRSHMLEHGHLLPGAAQAVEAVHAHPGWVPSVVTGNLQRSAQIKLEAFGLAPCIDSALGGYSSDDPHRPHLVARAQQRAQAAWGATFDRTNTVIIGDSLEDVTTGVEGGARVIGVASGTTPAQQLHQAGADRVLADLTHLAALQEVVTALTTTSQ</sequence>
<keyword evidence="2" id="KW-1185">Reference proteome</keyword>
<protein>
    <submittedName>
        <fullName evidence="1">Phosphoglycolate phosphatase-like HAD superfamily hydrolase</fullName>
    </submittedName>
</protein>
<dbReference type="SUPFAM" id="SSF56784">
    <property type="entry name" value="HAD-like"/>
    <property type="match status" value="1"/>
</dbReference>
<evidence type="ECO:0000313" key="1">
    <source>
        <dbReference type="EMBL" id="MBB5491484.1"/>
    </source>
</evidence>
<dbReference type="PANTHER" id="PTHR43434:SF1">
    <property type="entry name" value="PHOSPHOGLYCOLATE PHOSPHATASE"/>
    <property type="match status" value="1"/>
</dbReference>
<dbReference type="Gene3D" id="1.10.150.240">
    <property type="entry name" value="Putative phosphatase, domain 2"/>
    <property type="match status" value="1"/>
</dbReference>
<dbReference type="InterPro" id="IPR050155">
    <property type="entry name" value="HAD-like_hydrolase_sf"/>
</dbReference>
<dbReference type="AlphaFoldDB" id="A0A840W651"/>
<dbReference type="GO" id="GO:0006281">
    <property type="term" value="P:DNA repair"/>
    <property type="evidence" value="ECO:0007669"/>
    <property type="project" value="TreeGrafter"/>
</dbReference>
<evidence type="ECO:0000313" key="2">
    <source>
        <dbReference type="Proteomes" id="UP000579647"/>
    </source>
</evidence>
<reference evidence="1 2" key="1">
    <citation type="submission" date="2020-08" db="EMBL/GenBank/DDBJ databases">
        <title>Sequencing the genomes of 1000 actinobacteria strains.</title>
        <authorList>
            <person name="Klenk H.-P."/>
        </authorList>
    </citation>
    <scope>NUCLEOTIDE SEQUENCE [LARGE SCALE GENOMIC DNA]</scope>
    <source>
        <strain evidence="1 2">DSM 44598</strain>
    </source>
</reference>
<organism evidence="1 2">
    <name type="scientific">Nocardiopsis metallicus</name>
    <dbReference type="NCBI Taxonomy" id="179819"/>
    <lineage>
        <taxon>Bacteria</taxon>
        <taxon>Bacillati</taxon>
        <taxon>Actinomycetota</taxon>
        <taxon>Actinomycetes</taxon>
        <taxon>Streptosporangiales</taxon>
        <taxon>Nocardiopsidaceae</taxon>
        <taxon>Nocardiopsis</taxon>
    </lineage>
</organism>
<comment type="caution">
    <text evidence="1">The sequence shown here is derived from an EMBL/GenBank/DDBJ whole genome shotgun (WGS) entry which is preliminary data.</text>
</comment>
<name>A0A840W651_9ACTN</name>
<dbReference type="InterPro" id="IPR023198">
    <property type="entry name" value="PGP-like_dom2"/>
</dbReference>
<gene>
    <name evidence="1" type="ORF">HNR07_002621</name>
</gene>
<dbReference type="Gene3D" id="3.40.50.1000">
    <property type="entry name" value="HAD superfamily/HAD-like"/>
    <property type="match status" value="1"/>
</dbReference>
<dbReference type="PANTHER" id="PTHR43434">
    <property type="entry name" value="PHOSPHOGLYCOLATE PHOSPHATASE"/>
    <property type="match status" value="1"/>
</dbReference>
<keyword evidence="1" id="KW-0378">Hydrolase</keyword>
<dbReference type="SFLD" id="SFLDS00003">
    <property type="entry name" value="Haloacid_Dehalogenase"/>
    <property type="match status" value="1"/>
</dbReference>
<proteinExistence type="predicted"/>
<dbReference type="InterPro" id="IPR023214">
    <property type="entry name" value="HAD_sf"/>
</dbReference>
<dbReference type="InterPro" id="IPR036412">
    <property type="entry name" value="HAD-like_sf"/>
</dbReference>
<dbReference type="Pfam" id="PF12710">
    <property type="entry name" value="HAD"/>
    <property type="match status" value="1"/>
</dbReference>
<dbReference type="Proteomes" id="UP000579647">
    <property type="component" value="Unassembled WGS sequence"/>
</dbReference>
<dbReference type="RefSeq" id="WP_184365166.1">
    <property type="nucleotide sequence ID" value="NZ_BAAAKM010000157.1"/>
</dbReference>
<dbReference type="GO" id="GO:0008967">
    <property type="term" value="F:phosphoglycolate phosphatase activity"/>
    <property type="evidence" value="ECO:0007669"/>
    <property type="project" value="TreeGrafter"/>
</dbReference>
<dbReference type="SFLD" id="SFLDG01129">
    <property type="entry name" value="C1.5:_HAD__Beta-PGM__Phosphata"/>
    <property type="match status" value="1"/>
</dbReference>
<accession>A0A840W651</accession>
<dbReference type="EMBL" id="JACHDO010000001">
    <property type="protein sequence ID" value="MBB5491484.1"/>
    <property type="molecule type" value="Genomic_DNA"/>
</dbReference>